<dbReference type="GO" id="GO:0043842">
    <property type="term" value="F:Kdo transferase activity"/>
    <property type="evidence" value="ECO:0007669"/>
    <property type="project" value="UniProtKB-EC"/>
</dbReference>
<comment type="catalytic activity">
    <reaction evidence="6 9">
        <text>lipid IVA (E. coli) + CMP-3-deoxy-beta-D-manno-octulosonate = alpha-Kdo-(2-&gt;6)-lipid IVA (E. coli) + CMP + H(+)</text>
        <dbReference type="Rhea" id="RHEA:28066"/>
        <dbReference type="ChEBI" id="CHEBI:15378"/>
        <dbReference type="ChEBI" id="CHEBI:58603"/>
        <dbReference type="ChEBI" id="CHEBI:60364"/>
        <dbReference type="ChEBI" id="CHEBI:60377"/>
        <dbReference type="ChEBI" id="CHEBI:85987"/>
        <dbReference type="EC" id="2.4.99.12"/>
    </reaction>
</comment>
<gene>
    <name evidence="11" type="ORF">IFK94_06385</name>
</gene>
<dbReference type="Gene3D" id="3.40.50.2000">
    <property type="entry name" value="Glycogen Phosphorylase B"/>
    <property type="match status" value="1"/>
</dbReference>
<dbReference type="GO" id="GO:0009244">
    <property type="term" value="P:lipopolysaccharide core region biosynthetic process"/>
    <property type="evidence" value="ECO:0007669"/>
    <property type="project" value="UniProtKB-UniRule"/>
</dbReference>
<evidence type="ECO:0000256" key="1">
    <source>
        <dbReference type="ARBA" id="ARBA00004713"/>
    </source>
</evidence>
<comment type="caution">
    <text evidence="11">The sequence shown here is derived from an EMBL/GenBank/DDBJ whole genome shotgun (WGS) entry which is preliminary data.</text>
</comment>
<sequence>MHTLYNILLVPVRWLTSLASFRFRRDRDRSAEWSERRVRTVPDIRPGGLWIHGASVGEVRIVASLAAAVRQIQPNRPLAASAYTRTGRASLPGPPALDATFFMPLDLPGYPSRLLDGLQPAALVLVETELWPNLIRETTSRRIPVVMVNGRLSPKRMRQYRRYGALYRPLLQSLTAVGVQSEEDAGRFMELGVHHDQIVVTGNIKYDLPRPATDPSALAARIGLSRDRPVLVAGSTGPGEEPIVTEAFLELRRHHPNAFLILAPRHPERSEGVYREAATAGLKLRRLSQAAAENNEDIDGLLVDTLGELTTLYTLADAAFVGGSLIPVGGHNVLEPAAAGVPVLFGPHTEHFREPAQALVDAGGGSVVTDAAELARAFRNYLEQPDRARAAGAAAGRVVAANRGALARSVELVLKAAPPGSAS</sequence>
<dbReference type="EC" id="2.4.99.12" evidence="2 9"/>
<dbReference type="PANTHER" id="PTHR42755:SF1">
    <property type="entry name" value="3-DEOXY-D-MANNO-OCTULOSONIC ACID TRANSFERASE, MITOCHONDRIAL-RELATED"/>
    <property type="match status" value="1"/>
</dbReference>
<dbReference type="GO" id="GO:0005886">
    <property type="term" value="C:plasma membrane"/>
    <property type="evidence" value="ECO:0007669"/>
    <property type="project" value="UniProtKB-SubCell"/>
</dbReference>
<dbReference type="PANTHER" id="PTHR42755">
    <property type="entry name" value="3-DEOXY-MANNO-OCTULOSONATE CYTIDYLYLTRANSFERASE"/>
    <property type="match status" value="1"/>
</dbReference>
<evidence type="ECO:0000256" key="3">
    <source>
        <dbReference type="ARBA" id="ARBA00019077"/>
    </source>
</evidence>
<evidence type="ECO:0000256" key="2">
    <source>
        <dbReference type="ARBA" id="ARBA00012621"/>
    </source>
</evidence>
<dbReference type="InterPro" id="IPR007507">
    <property type="entry name" value="Glycos_transf_N"/>
</dbReference>
<keyword evidence="9" id="KW-1003">Cell membrane</keyword>
<dbReference type="Proteomes" id="UP000648239">
    <property type="component" value="Unassembled WGS sequence"/>
</dbReference>
<protein>
    <recommendedName>
        <fullName evidence="3 9">3-deoxy-D-manno-octulosonic acid transferase</fullName>
        <shortName evidence="9">Kdo transferase</shortName>
        <ecNumber evidence="2 9">2.4.99.12</ecNumber>
    </recommendedName>
    <alternativeName>
        <fullName evidence="5 9">Lipid IV(A) 3-deoxy-D-manno-octulosonic acid transferase</fullName>
    </alternativeName>
</protein>
<comment type="function">
    <text evidence="9">Involved in lipopolysaccharide (LPS) biosynthesis. Catalyzes the transfer of 3-deoxy-D-manno-octulosonate (Kdo) residue(s) from CMP-Kdo to lipid IV(A), the tetraacyldisaccharide-1,4'-bisphosphate precursor of lipid A.</text>
</comment>
<keyword evidence="4 9" id="KW-0808">Transferase</keyword>
<dbReference type="EMBL" id="JACXWD010000015">
    <property type="protein sequence ID" value="MBD3867732.1"/>
    <property type="molecule type" value="Genomic_DNA"/>
</dbReference>
<dbReference type="SUPFAM" id="SSF53756">
    <property type="entry name" value="UDP-Glycosyltransferase/glycogen phosphorylase"/>
    <property type="match status" value="1"/>
</dbReference>
<evidence type="ECO:0000259" key="10">
    <source>
        <dbReference type="Pfam" id="PF04413"/>
    </source>
</evidence>
<evidence type="ECO:0000256" key="4">
    <source>
        <dbReference type="ARBA" id="ARBA00022679"/>
    </source>
</evidence>
<evidence type="ECO:0000256" key="8">
    <source>
        <dbReference type="PIRSR" id="PIRSR639901-2"/>
    </source>
</evidence>
<dbReference type="UniPathway" id="UPA00958"/>
<evidence type="ECO:0000256" key="6">
    <source>
        <dbReference type="ARBA" id="ARBA00049183"/>
    </source>
</evidence>
<feature type="site" description="Transition state stabilizer" evidence="8">
    <location>
        <position position="205"/>
    </location>
</feature>
<dbReference type="AlphaFoldDB" id="A0A8J6XSD5"/>
<accession>A0A8J6XSD5</accession>
<reference evidence="11 12" key="1">
    <citation type="submission" date="2020-08" db="EMBL/GenBank/DDBJ databases">
        <title>Acidobacteriota in marine sediments use diverse sulfur dissimilation pathways.</title>
        <authorList>
            <person name="Wasmund K."/>
        </authorList>
    </citation>
    <scope>NUCLEOTIDE SEQUENCE [LARGE SCALE GENOMIC DNA]</scope>
    <source>
        <strain evidence="11">MAG AM4</strain>
    </source>
</reference>
<feature type="domain" description="3-deoxy-D-manno-octulosonic-acid transferase N-terminal" evidence="10">
    <location>
        <begin position="32"/>
        <end position="207"/>
    </location>
</feature>
<proteinExistence type="inferred from homology"/>
<keyword evidence="9" id="KW-0472">Membrane</keyword>
<evidence type="ECO:0000256" key="9">
    <source>
        <dbReference type="RuleBase" id="RU365103"/>
    </source>
</evidence>
<comment type="similarity">
    <text evidence="9">Belongs to the glycosyltransferase group 1 family.</text>
</comment>
<feature type="active site" description="Proton acceptor" evidence="7">
    <location>
        <position position="58"/>
    </location>
</feature>
<evidence type="ECO:0000313" key="12">
    <source>
        <dbReference type="Proteomes" id="UP000648239"/>
    </source>
</evidence>
<dbReference type="GO" id="GO:0009245">
    <property type="term" value="P:lipid A biosynthetic process"/>
    <property type="evidence" value="ECO:0007669"/>
    <property type="project" value="TreeGrafter"/>
</dbReference>
<comment type="subcellular location">
    <subcellularLocation>
        <location evidence="9">Cell membrane</location>
    </subcellularLocation>
</comment>
<dbReference type="InterPro" id="IPR038107">
    <property type="entry name" value="Glycos_transf_N_sf"/>
</dbReference>
<organism evidence="11 12">
    <name type="scientific">Candidatus Polarisedimenticola svalbardensis</name>
    <dbReference type="NCBI Taxonomy" id="2886004"/>
    <lineage>
        <taxon>Bacteria</taxon>
        <taxon>Pseudomonadati</taxon>
        <taxon>Acidobacteriota</taxon>
        <taxon>Candidatus Polarisedimenticolia</taxon>
        <taxon>Candidatus Polarisedimenticolales</taxon>
        <taxon>Candidatus Polarisedimenticolaceae</taxon>
        <taxon>Candidatus Polarisedimenticola</taxon>
    </lineage>
</organism>
<evidence type="ECO:0000256" key="7">
    <source>
        <dbReference type="PIRSR" id="PIRSR639901-1"/>
    </source>
</evidence>
<name>A0A8J6XSD5_9BACT</name>
<dbReference type="Pfam" id="PF04413">
    <property type="entry name" value="Glycos_transf_N"/>
    <property type="match status" value="1"/>
</dbReference>
<evidence type="ECO:0000313" key="11">
    <source>
        <dbReference type="EMBL" id="MBD3867732.1"/>
    </source>
</evidence>
<dbReference type="Gene3D" id="3.40.50.11720">
    <property type="entry name" value="3-Deoxy-D-manno-octulosonic-acid transferase, N-terminal domain"/>
    <property type="match status" value="1"/>
</dbReference>
<dbReference type="InterPro" id="IPR039901">
    <property type="entry name" value="Kdotransferase"/>
</dbReference>
<comment type="pathway">
    <text evidence="1 9">Bacterial outer membrane biogenesis; LPS core biosynthesis.</text>
</comment>
<evidence type="ECO:0000256" key="5">
    <source>
        <dbReference type="ARBA" id="ARBA00031445"/>
    </source>
</evidence>
<keyword evidence="9" id="KW-0448">Lipopolysaccharide biosynthesis</keyword>
<feature type="site" description="Transition state stabilizer" evidence="8">
    <location>
        <position position="127"/>
    </location>
</feature>